<comment type="caution">
    <text evidence="1">The sequence shown here is derived from an EMBL/GenBank/DDBJ whole genome shotgun (WGS) entry which is preliminary data.</text>
</comment>
<proteinExistence type="predicted"/>
<organism evidence="1 2">
    <name type="scientific">Mythimna loreyi</name>
    <dbReference type="NCBI Taxonomy" id="667449"/>
    <lineage>
        <taxon>Eukaryota</taxon>
        <taxon>Metazoa</taxon>
        <taxon>Ecdysozoa</taxon>
        <taxon>Arthropoda</taxon>
        <taxon>Hexapoda</taxon>
        <taxon>Insecta</taxon>
        <taxon>Pterygota</taxon>
        <taxon>Neoptera</taxon>
        <taxon>Endopterygota</taxon>
        <taxon>Lepidoptera</taxon>
        <taxon>Glossata</taxon>
        <taxon>Ditrysia</taxon>
        <taxon>Noctuoidea</taxon>
        <taxon>Noctuidae</taxon>
        <taxon>Noctuinae</taxon>
        <taxon>Hadenini</taxon>
        <taxon>Mythimna</taxon>
    </lineage>
</organism>
<dbReference type="EMBL" id="CM056801">
    <property type="protein sequence ID" value="KAJ8708801.1"/>
    <property type="molecule type" value="Genomic_DNA"/>
</dbReference>
<accession>A0ACC2Q7I7</accession>
<evidence type="ECO:0000313" key="1">
    <source>
        <dbReference type="EMBL" id="KAJ8708801.1"/>
    </source>
</evidence>
<keyword evidence="2" id="KW-1185">Reference proteome</keyword>
<gene>
    <name evidence="1" type="ORF">PYW08_010183</name>
</gene>
<sequence>MGKKDKKRETEKKELKQLAKKDEEKKKVKESSNLNISSLISILLLTGLTIFAYNVYQDIVTVPEMPEIDLNKWWGPNTTKPVDTSIRPYRIVFSESMDSEIRWLFEMYRRANNKKKSFEDTAWTYGVHSDAFSKIFSYWIFKYKFQERERFFNQFEQYRTNVQGLDIHYIHVKPKVDVNVMVLPLILLHGWPGSFREFYEAIPLLTKERPGYNFVFEVIVPNLPGFGFSDGPVRPGLSPHQIAIIMRNLMQKLGFKHYYVQGGSLGHYIGSHMATMFPDEVVGFHTSFPVNLSKHSQWTWFLGSIWPTFVANGYADRMYPLVDKVYFYLEEFGFMHLQGTKPDSIGIALQDSPVGLASYILDRFMIFTDPANKLDPDGGLEKYYSYDKLLDNIMLYWISGSITTSMRIYKEAFEDSDVEKTFGLIPTSVPTWGLRFKNDLAHSPDFILRWKYPNLLGTSNYDVGGHFAAFERPKEFSTSVFKAAKAFLAFKK</sequence>
<reference evidence="1" key="1">
    <citation type="submission" date="2023-03" db="EMBL/GenBank/DDBJ databases">
        <title>Chromosome-level genomes of two armyworms, Mythimna separata and Mythimna loreyi, provide insights into the biosynthesis and reception of sex pheromones.</title>
        <authorList>
            <person name="Zhao H."/>
        </authorList>
    </citation>
    <scope>NUCLEOTIDE SEQUENCE</scope>
    <source>
        <strain evidence="1">BeijingLab</strain>
    </source>
</reference>
<evidence type="ECO:0000313" key="2">
    <source>
        <dbReference type="Proteomes" id="UP001231649"/>
    </source>
</evidence>
<dbReference type="Proteomes" id="UP001231649">
    <property type="component" value="Chromosome 25"/>
</dbReference>
<name>A0ACC2Q7I7_9NEOP</name>
<protein>
    <submittedName>
        <fullName evidence="1">Uncharacterized protein</fullName>
    </submittedName>
</protein>